<dbReference type="Gene3D" id="2.130.10.10">
    <property type="entry name" value="YVTN repeat-like/Quinoprotein amine dehydrogenase"/>
    <property type="match status" value="5"/>
</dbReference>
<protein>
    <submittedName>
        <fullName evidence="6">WD40 repeat</fullName>
    </submittedName>
</protein>
<evidence type="ECO:0000256" key="4">
    <source>
        <dbReference type="SAM" id="MobiDB-lite"/>
    </source>
</evidence>
<dbReference type="SMART" id="SM00320">
    <property type="entry name" value="WD40"/>
    <property type="match status" value="10"/>
</dbReference>
<dbReference type="PROSITE" id="PS50082">
    <property type="entry name" value="WD_REPEATS_2"/>
    <property type="match status" value="2"/>
</dbReference>
<dbReference type="InterPro" id="IPR049052">
    <property type="entry name" value="nSTAND1"/>
</dbReference>
<evidence type="ECO:0000313" key="7">
    <source>
        <dbReference type="Proteomes" id="UP001205185"/>
    </source>
</evidence>
<evidence type="ECO:0000256" key="3">
    <source>
        <dbReference type="PROSITE-ProRule" id="PRU00221"/>
    </source>
</evidence>
<dbReference type="Pfam" id="PF00400">
    <property type="entry name" value="WD40"/>
    <property type="match status" value="2"/>
</dbReference>
<dbReference type="InterPro" id="IPR015943">
    <property type="entry name" value="WD40/YVTN_repeat-like_dom_sf"/>
</dbReference>
<dbReference type="SUPFAM" id="SSF50978">
    <property type="entry name" value="WD40 repeat-like"/>
    <property type="match status" value="2"/>
</dbReference>
<dbReference type="PANTHER" id="PTHR22847">
    <property type="entry name" value="WD40 REPEAT PROTEIN"/>
    <property type="match status" value="1"/>
</dbReference>
<dbReference type="PANTHER" id="PTHR22847:SF637">
    <property type="entry name" value="WD REPEAT DOMAIN 5B"/>
    <property type="match status" value="1"/>
</dbReference>
<dbReference type="SUPFAM" id="SSF52540">
    <property type="entry name" value="P-loop containing nucleoside triphosphate hydrolases"/>
    <property type="match status" value="1"/>
</dbReference>
<proteinExistence type="predicted"/>
<feature type="repeat" description="WD" evidence="3">
    <location>
        <begin position="1070"/>
        <end position="1111"/>
    </location>
</feature>
<feature type="compositionally biased region" description="Low complexity" evidence="4">
    <location>
        <begin position="259"/>
        <end position="269"/>
    </location>
</feature>
<keyword evidence="2" id="KW-0677">Repeat</keyword>
<evidence type="ECO:0000256" key="2">
    <source>
        <dbReference type="ARBA" id="ARBA00022737"/>
    </source>
</evidence>
<dbReference type="EMBL" id="JAMTCO010000008">
    <property type="protein sequence ID" value="MCP2271052.1"/>
    <property type="molecule type" value="Genomic_DNA"/>
</dbReference>
<keyword evidence="1 3" id="KW-0853">WD repeat</keyword>
<dbReference type="InterPro" id="IPR019775">
    <property type="entry name" value="WD40_repeat_CS"/>
</dbReference>
<dbReference type="Pfam" id="PF20703">
    <property type="entry name" value="nSTAND1"/>
    <property type="match status" value="1"/>
</dbReference>
<evidence type="ECO:0000256" key="1">
    <source>
        <dbReference type="ARBA" id="ARBA00022574"/>
    </source>
</evidence>
<organism evidence="6 7">
    <name type="scientific">Actinokineospora diospyrosa</name>
    <dbReference type="NCBI Taxonomy" id="103728"/>
    <lineage>
        <taxon>Bacteria</taxon>
        <taxon>Bacillati</taxon>
        <taxon>Actinomycetota</taxon>
        <taxon>Actinomycetes</taxon>
        <taxon>Pseudonocardiales</taxon>
        <taxon>Pseudonocardiaceae</taxon>
        <taxon>Actinokineospora</taxon>
    </lineage>
</organism>
<dbReference type="InterPro" id="IPR001680">
    <property type="entry name" value="WD40_rpt"/>
</dbReference>
<dbReference type="InterPro" id="IPR036322">
    <property type="entry name" value="WD40_repeat_dom_sf"/>
</dbReference>
<dbReference type="Gene3D" id="3.40.50.1460">
    <property type="match status" value="1"/>
</dbReference>
<accession>A0ABT1IEI9</accession>
<comment type="caution">
    <text evidence="6">The sequence shown here is derived from an EMBL/GenBank/DDBJ whole genome shotgun (WGS) entry which is preliminary data.</text>
</comment>
<feature type="repeat" description="WD" evidence="3">
    <location>
        <begin position="979"/>
        <end position="1012"/>
    </location>
</feature>
<name>A0ABT1IEI9_9PSEU</name>
<gene>
    <name evidence="6" type="ORF">LV75_003564</name>
</gene>
<keyword evidence="7" id="KW-1185">Reference proteome</keyword>
<evidence type="ECO:0000259" key="5">
    <source>
        <dbReference type="Pfam" id="PF20703"/>
    </source>
</evidence>
<dbReference type="RefSeq" id="WP_253888005.1">
    <property type="nucleotide sequence ID" value="NZ_BAAAVB010000014.1"/>
</dbReference>
<feature type="domain" description="Novel STAND NTPase 1" evidence="5">
    <location>
        <begin position="278"/>
        <end position="657"/>
    </location>
</feature>
<evidence type="ECO:0000313" key="6">
    <source>
        <dbReference type="EMBL" id="MCP2271052.1"/>
    </source>
</evidence>
<dbReference type="PROSITE" id="PS00678">
    <property type="entry name" value="WD_REPEATS_1"/>
    <property type="match status" value="1"/>
</dbReference>
<feature type="region of interest" description="Disordered" evidence="4">
    <location>
        <begin position="254"/>
        <end position="278"/>
    </location>
</feature>
<sequence>MSSPSDLAADGARALVIGTATHSGSQAGSQTGSSLPDVASAAASATALAQRLSTVCGMPADRVRLLLNPASSLDIARAVTEEAARATTTLLVHYVGHGLRGPGGELYLAAANTGELTPGLAGHQAYSYLELRQALASASASSLVVVLDCCFSGRAKAGAPTLEGIFDSPPVHGFYLLGSAEQFALAPPEETFTTFTGELIRLLDNGDPRGGPSLTLDDAYDHLFQAMRTRGAPLPRRQEGGRAGRLVLAPNAAFTATSGPDGATPAEAADPPPPGRSPYPGLAPFAEEDARVFHGRGEVSDDLLDAVRERGLLVVVGASGSGKSSLVQAGLLPRVRRTLGWRCVSITPGERPLRRLATALGVTDGDAADEALVDPLKAAQWLPEGDRSVLVVVDQLEEMLTLCPSEDERAAFAEVLAVLGGTERAAVVGVLRADFYALATGYPALAETLRSRQFLVEPMGQEQLRAAIEEPARTAGVRLDEALPELILTELGATRRQGAEPGALPLMSHALWMTWRKGSGNRLTVRDYREVGGIGGAIARSAEDLLGSLDEAARDAVRRMLPRLVRVSDETVDTALRLDRADLVRGLPSEPATTALRALAHARLVTTEQDVVRISHEVLLTSWPLLRDWVEQDRRWLGTVQRLSADARSWSAAGRADSSLLYRGARLGGVVEQARDLDELDDDSAAFLRAATAQERRGRWLRRGAVIGLVVLLVAALVGAGLALSQSERNAEQARAADARTLVLTGDAVRGTDPRLALQLDVAAHRLAPGDASAAALVQTLTTSRYAGTLPEGSSPVSALALSPDGRTLAVGTRDGITLWDFTTPRDPRRRGDLITGSTGPVTAIAWRPDGNFLLAGDSKSLRVLDFTGAGAKQVAALPGFGSPVIGAAWSRDGTRFVVGNKTITVLVVAEQNGYRVAATIPRDDAFDAPRPLLSADGQTMITGSDQGEVLLWDLAEPTAPRQIGAPLVVGAPSSGRSTSVALSADNRVLAAGTSDAVVALWDVTDRTAPRALDQPAATGQSMGIVRLWFSRGDHVLVIADGRGAVTTMRFGGVADLTDVSQLPDVEPPFTTHSGELGDAAPDEPHGLMITGGDDGAVRLWQVDDTGQRPTQAAPPIRGHDSGSTAGSLTAVGGKVVSTATDGNLIVADVDAKGTVTARPAVRYQSGRVGGGSALGPDGHTFVTEGQRDGKPAVQLWDIPVAGPPVRLGDPVPVATLPTSFAWAEHGRLVVTGGYDGAVTVHDASGRATPELIASFTVQSTVNEVRVSDARSLLAVSTQNGVVEIRDFSDPRDPTVLSAVPTGQFGSRRGAIALSADGTMLAVGQFSGGIRLWSLANPREPELLTSWQSPGVGVISALGFSPTGAELVVSAPLSTRIWDITDKRLPRQLGVPLPTDVLTTSLAFLPDRGLLVTQGITGFDIWDVGMLARLRSSGPHTACDRLNGQGLSEKDWSRFLPAQPYQKTC</sequence>
<dbReference type="Proteomes" id="UP001205185">
    <property type="component" value="Unassembled WGS sequence"/>
</dbReference>
<dbReference type="NCBIfam" id="NF047832">
    <property type="entry name" value="caspase_w_EACC1"/>
    <property type="match status" value="1"/>
</dbReference>
<dbReference type="SUPFAM" id="SSF101908">
    <property type="entry name" value="Putative isomerase YbhE"/>
    <property type="match status" value="1"/>
</dbReference>
<dbReference type="InterPro" id="IPR027417">
    <property type="entry name" value="P-loop_NTPase"/>
</dbReference>
<reference evidence="6 7" key="1">
    <citation type="submission" date="2022-06" db="EMBL/GenBank/DDBJ databases">
        <title>Genomic Encyclopedia of Archaeal and Bacterial Type Strains, Phase II (KMG-II): from individual species to whole genera.</title>
        <authorList>
            <person name="Goeker M."/>
        </authorList>
    </citation>
    <scope>NUCLEOTIDE SEQUENCE [LARGE SCALE GENOMIC DNA]</scope>
    <source>
        <strain evidence="6 7">DSM 44255</strain>
    </source>
</reference>